<gene>
    <name evidence="1" type="ORF">BRAA06T25924Z</name>
</gene>
<organism evidence="1">
    <name type="scientific">Brassica campestris</name>
    <name type="common">Field mustard</name>
    <dbReference type="NCBI Taxonomy" id="3711"/>
    <lineage>
        <taxon>Eukaryota</taxon>
        <taxon>Viridiplantae</taxon>
        <taxon>Streptophyta</taxon>
        <taxon>Embryophyta</taxon>
        <taxon>Tracheophyta</taxon>
        <taxon>Spermatophyta</taxon>
        <taxon>Magnoliopsida</taxon>
        <taxon>eudicotyledons</taxon>
        <taxon>Gunneridae</taxon>
        <taxon>Pentapetalae</taxon>
        <taxon>rosids</taxon>
        <taxon>malvids</taxon>
        <taxon>Brassicales</taxon>
        <taxon>Brassicaceae</taxon>
        <taxon>Brassiceae</taxon>
        <taxon>Brassica</taxon>
    </lineage>
</organism>
<sequence>MQILSWHRKPMNYILSRIRRYPTIFKLFTTPTPLSSSC</sequence>
<dbReference type="EMBL" id="LR031569">
    <property type="protein sequence ID" value="VDC67384.1"/>
    <property type="molecule type" value="Genomic_DNA"/>
</dbReference>
<dbReference type="AlphaFoldDB" id="A0A3P5YUS0"/>
<accession>A0A3P5YUS0</accession>
<evidence type="ECO:0000313" key="1">
    <source>
        <dbReference type="EMBL" id="VDC67384.1"/>
    </source>
</evidence>
<name>A0A3P5YUS0_BRACM</name>
<proteinExistence type="predicted"/>
<reference evidence="1" key="1">
    <citation type="submission" date="2018-11" db="EMBL/GenBank/DDBJ databases">
        <authorList>
            <consortium name="Genoscope - CEA"/>
            <person name="William W."/>
        </authorList>
    </citation>
    <scope>NUCLEOTIDE SEQUENCE</scope>
</reference>
<protein>
    <submittedName>
        <fullName evidence="1">Uncharacterized protein</fullName>
    </submittedName>
</protein>